<dbReference type="SUPFAM" id="SSF46955">
    <property type="entry name" value="Putative DNA-binding domain"/>
    <property type="match status" value="1"/>
</dbReference>
<gene>
    <name evidence="4" type="ORF">Plo01_41740</name>
</gene>
<feature type="domain" description="HTH merR-type" evidence="3">
    <location>
        <begin position="1"/>
        <end position="71"/>
    </location>
</feature>
<dbReference type="PROSITE" id="PS50937">
    <property type="entry name" value="HTH_MERR_2"/>
    <property type="match status" value="1"/>
</dbReference>
<organism evidence="4 5">
    <name type="scientific">Planobispora longispora</name>
    <dbReference type="NCBI Taxonomy" id="28887"/>
    <lineage>
        <taxon>Bacteria</taxon>
        <taxon>Bacillati</taxon>
        <taxon>Actinomycetota</taxon>
        <taxon>Actinomycetes</taxon>
        <taxon>Streptosporangiales</taxon>
        <taxon>Streptosporangiaceae</taxon>
        <taxon>Planobispora</taxon>
    </lineage>
</organism>
<sequence length="257" mass="28013">MWRIGQLARMAGVSERTLRHYDKVGLLAPAAVDRTTGYRWYGVAELSRLERIRGLQRLGLPLRRIADLLDAPETQLRQALTEVVTGIRHDIAAMATTAAHAEDHLATPMSILPQQAAVGPRRLRVRRMRLDHPSELAAVCPAPPATLVTWLDGQPTGAFTVAVTIGRDGERLVLPARTVVRAVVPPSGDVVSAGQELFGWLRRHRLGVAGPTVEEHLVDADGVRAVVLEIATSPLIDTSPLRQPSVPRTAPTPLDRR</sequence>
<dbReference type="RefSeq" id="WP_203892303.1">
    <property type="nucleotide sequence ID" value="NZ_BOOH01000034.1"/>
</dbReference>
<dbReference type="GO" id="GO:0003677">
    <property type="term" value="F:DNA binding"/>
    <property type="evidence" value="ECO:0007669"/>
    <property type="project" value="UniProtKB-KW"/>
</dbReference>
<evidence type="ECO:0000313" key="5">
    <source>
        <dbReference type="Proteomes" id="UP000616724"/>
    </source>
</evidence>
<keyword evidence="5" id="KW-1185">Reference proteome</keyword>
<dbReference type="InterPro" id="IPR000551">
    <property type="entry name" value="MerR-type_HTH_dom"/>
</dbReference>
<dbReference type="GO" id="GO:0003700">
    <property type="term" value="F:DNA-binding transcription factor activity"/>
    <property type="evidence" value="ECO:0007669"/>
    <property type="project" value="InterPro"/>
</dbReference>
<evidence type="ECO:0000256" key="2">
    <source>
        <dbReference type="SAM" id="MobiDB-lite"/>
    </source>
</evidence>
<evidence type="ECO:0000259" key="3">
    <source>
        <dbReference type="PROSITE" id="PS50937"/>
    </source>
</evidence>
<reference evidence="4 5" key="1">
    <citation type="submission" date="2021-01" db="EMBL/GenBank/DDBJ databases">
        <title>Whole genome shotgun sequence of Planobispora longispora NBRC 13918.</title>
        <authorList>
            <person name="Komaki H."/>
            <person name="Tamura T."/>
        </authorList>
    </citation>
    <scope>NUCLEOTIDE SEQUENCE [LARGE SCALE GENOMIC DNA]</scope>
    <source>
        <strain evidence="4 5">NBRC 13918</strain>
    </source>
</reference>
<dbReference type="SMART" id="SM00422">
    <property type="entry name" value="HTH_MERR"/>
    <property type="match status" value="1"/>
</dbReference>
<name>A0A8J3RMK6_9ACTN</name>
<dbReference type="Gene3D" id="1.10.1660.10">
    <property type="match status" value="1"/>
</dbReference>
<keyword evidence="1" id="KW-0238">DNA-binding</keyword>
<dbReference type="PROSITE" id="PS00552">
    <property type="entry name" value="HTH_MERR_1"/>
    <property type="match status" value="1"/>
</dbReference>
<proteinExistence type="predicted"/>
<dbReference type="Proteomes" id="UP000616724">
    <property type="component" value="Unassembled WGS sequence"/>
</dbReference>
<dbReference type="AlphaFoldDB" id="A0A8J3RMK6"/>
<dbReference type="PANTHER" id="PTHR30204:SF97">
    <property type="entry name" value="MERR FAMILY REGULATORY PROTEIN"/>
    <property type="match status" value="1"/>
</dbReference>
<dbReference type="Pfam" id="PF13411">
    <property type="entry name" value="MerR_1"/>
    <property type="match status" value="1"/>
</dbReference>
<dbReference type="EMBL" id="BOOH01000034">
    <property type="protein sequence ID" value="GIH77745.1"/>
    <property type="molecule type" value="Genomic_DNA"/>
</dbReference>
<dbReference type="InterPro" id="IPR047057">
    <property type="entry name" value="MerR_fam"/>
</dbReference>
<evidence type="ECO:0000256" key="1">
    <source>
        <dbReference type="ARBA" id="ARBA00023125"/>
    </source>
</evidence>
<dbReference type="PANTHER" id="PTHR30204">
    <property type="entry name" value="REDOX-CYCLING DRUG-SENSING TRANSCRIPTIONAL ACTIVATOR SOXR"/>
    <property type="match status" value="1"/>
</dbReference>
<dbReference type="PRINTS" id="PR00040">
    <property type="entry name" value="HTHMERR"/>
</dbReference>
<accession>A0A8J3RMK6</accession>
<protein>
    <recommendedName>
        <fullName evidence="3">HTH merR-type domain-containing protein</fullName>
    </recommendedName>
</protein>
<evidence type="ECO:0000313" key="4">
    <source>
        <dbReference type="EMBL" id="GIH77745.1"/>
    </source>
</evidence>
<feature type="region of interest" description="Disordered" evidence="2">
    <location>
        <begin position="238"/>
        <end position="257"/>
    </location>
</feature>
<comment type="caution">
    <text evidence="4">The sequence shown here is derived from an EMBL/GenBank/DDBJ whole genome shotgun (WGS) entry which is preliminary data.</text>
</comment>
<dbReference type="InterPro" id="IPR009061">
    <property type="entry name" value="DNA-bd_dom_put_sf"/>
</dbReference>